<sequence>MRKIIGAVAAAALAVGLAGCTSDADVASENLSKAADNFEVPRRIVFFNGITDKYLLEIQGRCSINPDTGAKKLDVTCKVSDGYKKHFLGLSDNVSYFVEQVDGKNVSSDFYQVNFKPQSILPDIQLR</sequence>
<dbReference type="KEGG" id="vg:64946941"/>
<reference evidence="1 2" key="1">
    <citation type="submission" date="2019-02" db="EMBL/GenBank/DDBJ databases">
        <authorList>
            <person name="Stoner T.H."/>
            <person name="Garlena R.A."/>
            <person name="Russell D.A."/>
            <person name="Pope W.H."/>
            <person name="Jacobs-Sera D."/>
            <person name="Hatfull G.F."/>
        </authorList>
    </citation>
    <scope>NUCLEOTIDE SEQUENCE [LARGE SCALE GENOMIC DNA]</scope>
</reference>
<keyword evidence="2" id="KW-1185">Reference proteome</keyword>
<evidence type="ECO:0000313" key="2">
    <source>
        <dbReference type="Proteomes" id="UP000295340"/>
    </source>
</evidence>
<dbReference type="GeneID" id="64946941"/>
<accession>A0A482JCB5</accession>
<dbReference type="PROSITE" id="PS51257">
    <property type="entry name" value="PROKAR_LIPOPROTEIN"/>
    <property type="match status" value="1"/>
</dbReference>
<organism evidence="1 2">
    <name type="scientific">Mycobacterium phage Miramae</name>
    <dbReference type="NCBI Taxonomy" id="2517961"/>
    <lineage>
        <taxon>Viruses</taxon>
        <taxon>Duplodnaviria</taxon>
        <taxon>Heunggongvirae</taxon>
        <taxon>Uroviricota</taxon>
        <taxon>Caudoviricetes</taxon>
        <taxon>Backyardiganvirus</taxon>
        <taxon>Backyardiganvirus miramae</taxon>
    </lineage>
</organism>
<dbReference type="Pfam" id="PF25682">
    <property type="entry name" value="Phage_VG64"/>
    <property type="match status" value="1"/>
</dbReference>
<protein>
    <recommendedName>
        <fullName evidence="3">Lipoprotein</fullName>
    </recommendedName>
</protein>
<proteinExistence type="predicted"/>
<evidence type="ECO:0008006" key="3">
    <source>
        <dbReference type="Google" id="ProtNLM"/>
    </source>
</evidence>
<dbReference type="RefSeq" id="YP_010063140.1">
    <property type="nucleotide sequence ID" value="NC_054802.1"/>
</dbReference>
<dbReference type="InterPro" id="IPR058243">
    <property type="entry name" value="Phage_VG64"/>
</dbReference>
<dbReference type="Proteomes" id="UP000295340">
    <property type="component" value="Segment"/>
</dbReference>
<dbReference type="EMBL" id="MK494117">
    <property type="protein sequence ID" value="QBP31447.1"/>
    <property type="molecule type" value="Genomic_DNA"/>
</dbReference>
<name>A0A482JCB5_9CAUD</name>
<evidence type="ECO:0000313" key="1">
    <source>
        <dbReference type="EMBL" id="QBP31447.1"/>
    </source>
</evidence>
<gene>
    <name evidence="1" type="primary">61</name>
    <name evidence="1" type="ORF">SEA_MIRAMAE_61</name>
</gene>